<evidence type="ECO:0000313" key="3">
    <source>
        <dbReference type="Proteomes" id="UP000441389"/>
    </source>
</evidence>
<sequence length="104" mass="11403">MKSLAAAALLAALLLPAPAAAQYDYDRALQNYRDLQAGRKQPQELTPLELEEIRRLDAAVRAGADLGPIQLPDTEARCRERNATAHPTPLEEAVLSLKCSQRKN</sequence>
<organism evidence="2 3">
    <name type="scientific">Sphingomonas horti</name>
    <dbReference type="NCBI Taxonomy" id="2682842"/>
    <lineage>
        <taxon>Bacteria</taxon>
        <taxon>Pseudomonadati</taxon>
        <taxon>Pseudomonadota</taxon>
        <taxon>Alphaproteobacteria</taxon>
        <taxon>Sphingomonadales</taxon>
        <taxon>Sphingomonadaceae</taxon>
        <taxon>Sphingomonas</taxon>
    </lineage>
</organism>
<reference evidence="2 3" key="1">
    <citation type="submission" date="2019-12" db="EMBL/GenBank/DDBJ databases">
        <authorList>
            <person name="Huq M.A."/>
        </authorList>
    </citation>
    <scope>NUCLEOTIDE SEQUENCE [LARGE SCALE GENOMIC DNA]</scope>
    <source>
        <strain evidence="2 3">MAH-20</strain>
    </source>
</reference>
<accession>A0A6I4J6T5</accession>
<gene>
    <name evidence="2" type="ORF">GON01_12205</name>
</gene>
<evidence type="ECO:0008006" key="4">
    <source>
        <dbReference type="Google" id="ProtNLM"/>
    </source>
</evidence>
<name>A0A6I4J6T5_9SPHN</name>
<keyword evidence="1" id="KW-0732">Signal</keyword>
<dbReference type="RefSeq" id="WP_157027656.1">
    <property type="nucleotide sequence ID" value="NZ_WQMS01000014.1"/>
</dbReference>
<feature type="chain" id="PRO_5026247223" description="UrcA family protein" evidence="1">
    <location>
        <begin position="22"/>
        <end position="104"/>
    </location>
</feature>
<evidence type="ECO:0000256" key="1">
    <source>
        <dbReference type="SAM" id="SignalP"/>
    </source>
</evidence>
<dbReference type="EMBL" id="WQMS01000014">
    <property type="protein sequence ID" value="MVO78691.1"/>
    <property type="molecule type" value="Genomic_DNA"/>
</dbReference>
<proteinExistence type="predicted"/>
<keyword evidence="3" id="KW-1185">Reference proteome</keyword>
<evidence type="ECO:0000313" key="2">
    <source>
        <dbReference type="EMBL" id="MVO78691.1"/>
    </source>
</evidence>
<protein>
    <recommendedName>
        <fullName evidence="4">UrcA family protein</fullName>
    </recommendedName>
</protein>
<dbReference type="AlphaFoldDB" id="A0A6I4J6T5"/>
<feature type="signal peptide" evidence="1">
    <location>
        <begin position="1"/>
        <end position="21"/>
    </location>
</feature>
<dbReference type="Proteomes" id="UP000441389">
    <property type="component" value="Unassembled WGS sequence"/>
</dbReference>
<comment type="caution">
    <text evidence="2">The sequence shown here is derived from an EMBL/GenBank/DDBJ whole genome shotgun (WGS) entry which is preliminary data.</text>
</comment>